<gene>
    <name evidence="1" type="ORF">DWG14_06812</name>
</gene>
<name>A0AAI8PRT4_9ACTN</name>
<dbReference type="KEGG" id="sge:DWG14_06812"/>
<evidence type="ECO:0000313" key="1">
    <source>
        <dbReference type="EMBL" id="AYC42516.1"/>
    </source>
</evidence>
<protein>
    <submittedName>
        <fullName evidence="1">Uncharacterized protein</fullName>
    </submittedName>
</protein>
<dbReference type="EMBL" id="CP032427">
    <property type="protein sequence ID" value="AYC42516.1"/>
    <property type="molecule type" value="Genomic_DNA"/>
</dbReference>
<proteinExistence type="predicted"/>
<dbReference type="AlphaFoldDB" id="A0AAI8PRT4"/>
<evidence type="ECO:0000313" key="2">
    <source>
        <dbReference type="Proteomes" id="UP000265765"/>
    </source>
</evidence>
<dbReference type="Proteomes" id="UP000265765">
    <property type="component" value="Chromosome"/>
</dbReference>
<dbReference type="RefSeq" id="WP_120052906.1">
    <property type="nucleotide sequence ID" value="NZ_CP032427.1"/>
</dbReference>
<reference evidence="1 2" key="1">
    <citation type="submission" date="2018-09" db="EMBL/GenBank/DDBJ databases">
        <title>Production of Trimethoprim by Streptomyces sp. 3E-1.</title>
        <authorList>
            <person name="Kang H.J."/>
            <person name="Kim S.B."/>
        </authorList>
    </citation>
    <scope>NUCLEOTIDE SEQUENCE [LARGE SCALE GENOMIC DNA]</scope>
    <source>
        <strain evidence="1 2">3E-1</strain>
    </source>
</reference>
<sequence length="171" mass="18921">MTITDAEMAALLAPGGFHFLRRLAEDQVPPLPTPPDRGAASCLSEHGRVDSPLVDIDDPDLAAKVRAGWQDMAVEYGLLDDDREFLLGVDYSDPGDVDSEWAWARVRLLDEWDLGGGDDGPLPSWMRFYMGRRFVPEFTVMSLDGRLLMNTTLWGDGTVSTIVICPSRLLP</sequence>
<dbReference type="GeneID" id="91285620"/>
<accession>A0AAI8PRT4</accession>
<organism evidence="1 2">
    <name type="scientific">Streptomyces griseorubiginosus</name>
    <dbReference type="NCBI Taxonomy" id="67304"/>
    <lineage>
        <taxon>Bacteria</taxon>
        <taxon>Bacillati</taxon>
        <taxon>Actinomycetota</taxon>
        <taxon>Actinomycetes</taxon>
        <taxon>Kitasatosporales</taxon>
        <taxon>Streptomycetaceae</taxon>
        <taxon>Streptomyces</taxon>
    </lineage>
</organism>